<dbReference type="PANTHER" id="PTHR38812">
    <property type="entry name" value="MU-LIKE PROPHAGE FLUMU PROTEIN GP42"/>
    <property type="match status" value="1"/>
</dbReference>
<gene>
    <name evidence="2" type="ordered locus">Snov_4357</name>
</gene>
<protein>
    <submittedName>
        <fullName evidence="2">Phage tape measure protein</fullName>
    </submittedName>
</protein>
<name>D7A2T6_ANCN5</name>
<dbReference type="InterPro" id="IPR013491">
    <property type="entry name" value="Tape_meas_N"/>
</dbReference>
<dbReference type="HOGENOM" id="CLU_439981_0_0_5"/>
<evidence type="ECO:0000259" key="1">
    <source>
        <dbReference type="Pfam" id="PF20155"/>
    </source>
</evidence>
<evidence type="ECO:0000313" key="3">
    <source>
        <dbReference type="Proteomes" id="UP000006633"/>
    </source>
</evidence>
<dbReference type="NCBIfam" id="TIGR02675">
    <property type="entry name" value="tape_meas_nterm"/>
    <property type="match status" value="1"/>
</dbReference>
<dbReference type="KEGG" id="sno:Snov_4357"/>
<proteinExistence type="predicted"/>
<dbReference type="STRING" id="639283.Snov_4357"/>
<dbReference type="RefSeq" id="WP_013169114.1">
    <property type="nucleotide sequence ID" value="NC_014217.1"/>
</dbReference>
<accession>D7A2T6</accession>
<feature type="domain" description="Tape measure protein N-terminal" evidence="1">
    <location>
        <begin position="74"/>
        <end position="261"/>
    </location>
</feature>
<evidence type="ECO:0000313" key="2">
    <source>
        <dbReference type="EMBL" id="ADH91616.1"/>
    </source>
</evidence>
<keyword evidence="3" id="KW-1185">Reference proteome</keyword>
<reference evidence="2 3" key="1">
    <citation type="journal article" date="2012" name="Stand. Genomic Sci.">
        <title>Complete genome sequence of the facultatively chemolithoautotrophic and methylotrophic alpha Proteobacterium Starkeya novella type strain (ATCC 8093(T)).</title>
        <authorList>
            <person name="Kappler U."/>
            <person name="Davenport K."/>
            <person name="Beatson S."/>
            <person name="Lucas S."/>
            <person name="Lapidus A."/>
            <person name="Copeland A."/>
            <person name="Berry K.W."/>
            <person name="Glavina Del Rio T."/>
            <person name="Hammon N."/>
            <person name="Dalin E."/>
            <person name="Tice H."/>
            <person name="Pitluck S."/>
            <person name="Richardson P."/>
            <person name="Bruce D."/>
            <person name="Goodwin L.A."/>
            <person name="Han C."/>
            <person name="Tapia R."/>
            <person name="Detter J.C."/>
            <person name="Chang Y.J."/>
            <person name="Jeffries C.D."/>
            <person name="Land M."/>
            <person name="Hauser L."/>
            <person name="Kyrpides N.C."/>
            <person name="Goker M."/>
            <person name="Ivanova N."/>
            <person name="Klenk H.P."/>
            <person name="Woyke T."/>
        </authorList>
    </citation>
    <scope>NUCLEOTIDE SEQUENCE [LARGE SCALE GENOMIC DNA]</scope>
    <source>
        <strain evidence="3">ATCC 8093 / DSM 506 / JCM 20403 / CCM 1077 / IAM 12100 / NBRC 12443 / NCIMB 10456</strain>
    </source>
</reference>
<dbReference type="eggNOG" id="COG3941">
    <property type="taxonomic scope" value="Bacteria"/>
</dbReference>
<dbReference type="PANTHER" id="PTHR38812:SF2">
    <property type="entry name" value="MU-LIKE PROPHAGE FLUMU PROTEIN GP42"/>
    <property type="match status" value="1"/>
</dbReference>
<dbReference type="Pfam" id="PF20155">
    <property type="entry name" value="TMP_3"/>
    <property type="match status" value="1"/>
</dbReference>
<dbReference type="InterPro" id="IPR053058">
    <property type="entry name" value="Mulikevirus_tape_measure"/>
</dbReference>
<dbReference type="EMBL" id="CP002026">
    <property type="protein sequence ID" value="ADH91616.1"/>
    <property type="molecule type" value="Genomic_DNA"/>
</dbReference>
<dbReference type="Proteomes" id="UP000006633">
    <property type="component" value="Chromosome"/>
</dbReference>
<dbReference type="OrthoDB" id="38641at2"/>
<sequence>MANDLEALVLTLSADTRQIKRSLDRLDRDVNRSATNIEKRFAGAKRSMDVFAASVSGAGRGLLASLGVGFAAQDFLKTVQSVDSLRASLKAITGGSAAADREMKFIGETADRLGLELLSAGQAYSSLLAATQGTNLAGEETRSIFTAVAGAMSALGKSAADTEGALQAVQQMVSKGTVQAEELRGQLGERLPGAFRIAAESLGLTTAQLSKLLEKGGLAADDLLPRLADRLNELYGSDRRSTLVTEMNRLNNAVTELYTTIADVGALGLAIDGLSSLRDIVKEISVYTGLIGNGRIGDALALDADSVARMRLRLGQGTSLTNAQSAEWDSAFGMSGGAPTKVTVKPKPAFQPSGGTSKETLDAYERMTRMIQERTQALQYETSVQATLNPLVNDYGFAMEKARAEADLLNAAERAKIEITPEVRQNIDALATAYAEATVEAERLREQQEYLVGQLADLNDLGKDVLGGFISDMQNGVSAAEALSNALAKVGDKLLGMALDGLFNPVGSGPGGLLGSLLGSFGGSKAVGGPVNAGQIYRVGERGPEMFVPDVAGRIVPNHAMAGGGRGGAMAVTYAPHITVEAGASAEAVAQLQRVLAEDRRSFASRTVRVVQDAQRRNVRV</sequence>
<dbReference type="AlphaFoldDB" id="D7A2T6"/>
<organism evidence="2 3">
    <name type="scientific">Ancylobacter novellus (strain ATCC 8093 / DSM 506 / JCM 20403 / CCM 1077 / IAM 12100 / NBRC 12443 / NCIMB 10456)</name>
    <name type="common">Starkeya novella</name>
    <dbReference type="NCBI Taxonomy" id="639283"/>
    <lineage>
        <taxon>Bacteria</taxon>
        <taxon>Pseudomonadati</taxon>
        <taxon>Pseudomonadota</taxon>
        <taxon>Alphaproteobacteria</taxon>
        <taxon>Hyphomicrobiales</taxon>
        <taxon>Xanthobacteraceae</taxon>
        <taxon>Ancylobacter</taxon>
    </lineage>
</organism>